<gene>
    <name evidence="1" type="ORF">C9994_05550</name>
</gene>
<proteinExistence type="predicted"/>
<organism evidence="1 2">
    <name type="scientific">Marivirga lumbricoides</name>
    <dbReference type="NCBI Taxonomy" id="1046115"/>
    <lineage>
        <taxon>Bacteria</taxon>
        <taxon>Pseudomonadati</taxon>
        <taxon>Bacteroidota</taxon>
        <taxon>Cytophagia</taxon>
        <taxon>Cytophagales</taxon>
        <taxon>Marivirgaceae</taxon>
        <taxon>Marivirga</taxon>
    </lineage>
</organism>
<reference evidence="1 2" key="1">
    <citation type="submission" date="2018-03" db="EMBL/GenBank/DDBJ databases">
        <title>Cross-interface Injection: A General Nanoliter Liquid Handling Method Applied to Single Cells Genome Amplification Automated Nanoliter Liquid Handling Applied to Single Cell Multiple Displacement Amplification.</title>
        <authorList>
            <person name="Yun J."/>
            <person name="Xu P."/>
            <person name="Xu J."/>
            <person name="Dai X."/>
            <person name="Wang Y."/>
            <person name="Zheng X."/>
            <person name="Cao C."/>
            <person name="Yi Q."/>
            <person name="Zhu Y."/>
            <person name="Wang L."/>
            <person name="Dong Z."/>
            <person name="Huang Y."/>
            <person name="Huang L."/>
            <person name="Du W."/>
        </authorList>
    </citation>
    <scope>NUCLEOTIDE SEQUENCE [LARGE SCALE GENOMIC DNA]</scope>
    <source>
        <strain evidence="1 2">Z-D1-2</strain>
    </source>
</reference>
<dbReference type="AlphaFoldDB" id="A0A2T4DSM0"/>
<comment type="caution">
    <text evidence="1">The sequence shown here is derived from an EMBL/GenBank/DDBJ whole genome shotgun (WGS) entry which is preliminary data.</text>
</comment>
<dbReference type="Proteomes" id="UP000240608">
    <property type="component" value="Unassembled WGS sequence"/>
</dbReference>
<evidence type="ECO:0000313" key="2">
    <source>
        <dbReference type="Proteomes" id="UP000240608"/>
    </source>
</evidence>
<name>A0A2T4DSM0_9BACT</name>
<dbReference type="PROSITE" id="PS51257">
    <property type="entry name" value="PROKAR_LIPOPROTEIN"/>
    <property type="match status" value="1"/>
</dbReference>
<evidence type="ECO:0008006" key="3">
    <source>
        <dbReference type="Google" id="ProtNLM"/>
    </source>
</evidence>
<sequence length="317" mass="35802">MTKISSLIFKRLLLLAGYAAIIIVTACSKDDETSVAPKPSISEVEIGSGNNGIGIIGRDFHLNAEVLAGNKIDSVTIRIDQLPEESYSSDWRFELSWPEFKGAKNATVHKHFDIPEDAVEGKYDFTIIVKDENGTQLEQTFSLEIVDPANLPVDPYLYLWDFYTKGGAYQYVNETLENPENVKYTKSDTLQSSIQINKVKGDGIIYLLFIKKSANYLPETVDDIDFSKVIVYDAFEHQNWEDVDYFSNVVYDGEGGFTRPSPEFVIGTSLDNNIPQPNPIEGGKSWENGEYYFGVVYTNYTYNLSVYHYLEVTIEGF</sequence>
<dbReference type="InterPro" id="IPR027829">
    <property type="entry name" value="DUF4625"/>
</dbReference>
<dbReference type="EMBL" id="PYVU01000034">
    <property type="protein sequence ID" value="PTB96825.1"/>
    <property type="molecule type" value="Genomic_DNA"/>
</dbReference>
<dbReference type="Pfam" id="PF15418">
    <property type="entry name" value="DUF4625"/>
    <property type="match status" value="1"/>
</dbReference>
<accession>A0A2T4DSM0</accession>
<protein>
    <recommendedName>
        <fullName evidence="3">DUF4625 domain-containing protein</fullName>
    </recommendedName>
</protein>
<evidence type="ECO:0000313" key="1">
    <source>
        <dbReference type="EMBL" id="PTB96825.1"/>
    </source>
</evidence>